<dbReference type="Proteomes" id="UP000593573">
    <property type="component" value="Unassembled WGS sequence"/>
</dbReference>
<protein>
    <submittedName>
        <fullName evidence="1">Uncharacterized protein</fullName>
    </submittedName>
</protein>
<evidence type="ECO:0000313" key="2">
    <source>
        <dbReference type="Proteomes" id="UP000593573"/>
    </source>
</evidence>
<name>A0A7J8WDG6_9ROSI</name>
<evidence type="ECO:0000313" key="1">
    <source>
        <dbReference type="EMBL" id="MBA0672684.1"/>
    </source>
</evidence>
<dbReference type="AlphaFoldDB" id="A0A7J8WDG6"/>
<sequence>MSHGTDQTKGESKYILWKSLRDLILAHPDTKKKELVATSRRDDITEER</sequence>
<proteinExistence type="predicted"/>
<dbReference type="EMBL" id="JABFAB010245563">
    <property type="protein sequence ID" value="MBA0672684.1"/>
    <property type="molecule type" value="Genomic_DNA"/>
</dbReference>
<organism evidence="1 2">
    <name type="scientific">Gossypium klotzschianum</name>
    <dbReference type="NCBI Taxonomy" id="34286"/>
    <lineage>
        <taxon>Eukaryota</taxon>
        <taxon>Viridiplantae</taxon>
        <taxon>Streptophyta</taxon>
        <taxon>Embryophyta</taxon>
        <taxon>Tracheophyta</taxon>
        <taxon>Spermatophyta</taxon>
        <taxon>Magnoliopsida</taxon>
        <taxon>eudicotyledons</taxon>
        <taxon>Gunneridae</taxon>
        <taxon>Pentapetalae</taxon>
        <taxon>rosids</taxon>
        <taxon>malvids</taxon>
        <taxon>Malvales</taxon>
        <taxon>Malvaceae</taxon>
        <taxon>Malvoideae</taxon>
        <taxon>Gossypium</taxon>
    </lineage>
</organism>
<keyword evidence="2" id="KW-1185">Reference proteome</keyword>
<gene>
    <name evidence="1" type="ORF">Goklo_029236</name>
</gene>
<accession>A0A7J8WDG6</accession>
<reference evidence="1 2" key="1">
    <citation type="journal article" date="2019" name="Genome Biol. Evol.">
        <title>Insights into the evolution of the New World diploid cottons (Gossypium, subgenus Houzingenia) based on genome sequencing.</title>
        <authorList>
            <person name="Grover C.E."/>
            <person name="Arick M.A. 2nd"/>
            <person name="Thrash A."/>
            <person name="Conover J.L."/>
            <person name="Sanders W.S."/>
            <person name="Peterson D.G."/>
            <person name="Frelichowski J.E."/>
            <person name="Scheffler J.A."/>
            <person name="Scheffler B.E."/>
            <person name="Wendel J.F."/>
        </authorList>
    </citation>
    <scope>NUCLEOTIDE SEQUENCE [LARGE SCALE GENOMIC DNA]</scope>
    <source>
        <strain evidence="1">57</strain>
        <tissue evidence="1">Leaf</tissue>
    </source>
</reference>
<comment type="caution">
    <text evidence="1">The sequence shown here is derived from an EMBL/GenBank/DDBJ whole genome shotgun (WGS) entry which is preliminary data.</text>
</comment>
<dbReference type="OrthoDB" id="1000281at2759"/>